<sequence length="444" mass="49905">MADYTTMSRRQKLRYPSTRPGLLDCVFTQNGSSSLDGVSVPFLDQITYSWRTRGEDGQPLVSPGSLIRENSGKILRPWDTGHEFHTKSVDFTNSHAHWHARGVNNRTYSGPLVVSFPSGWDSSQPIFSIPFSDIDISFGSRAISVTSPTKPASSFLQAILELVRDMPKIPFQHLNQINRKDKTLVEPFLKGLAGDFLNGQFGWLPLVSDVLKVCSAVINCNEILKQYVRDAGPENAVRRRYEFDPIEHITVTERTGQTLRPFEYTTQAFHSDFFSSASAMRGSVTDVLTSTEKYWFSGAYCYSLPDGDNPLEKFGLYAALANRILGMRIDADTLWELSPWTWLADWFFDIGILMKNVSMFQQDGLVLRYGYLMRETTIQMSSTHSGLTLLSGPTGSVTSTIRIKQKERVRATPYGFGLNPSTFDAQKWSILVALGLTNGNRRLL</sequence>
<protein>
    <recommendedName>
        <fullName evidence="2">Maturation</fullName>
    </recommendedName>
</protein>
<name>A0A514D7L6_9VIRU</name>
<dbReference type="EMBL" id="MN034910">
    <property type="protein sequence ID" value="QDH89595.1"/>
    <property type="molecule type" value="Genomic_RNA"/>
</dbReference>
<gene>
    <name evidence="1" type="ORF">H1RhizoLitter31390_000001</name>
</gene>
<evidence type="ECO:0000313" key="1">
    <source>
        <dbReference type="EMBL" id="QDH89595.1"/>
    </source>
</evidence>
<accession>A0A514D7L6</accession>
<organism evidence="1">
    <name type="scientific">Leviviridae sp</name>
    <dbReference type="NCBI Taxonomy" id="2027243"/>
    <lineage>
        <taxon>Viruses</taxon>
        <taxon>Riboviria</taxon>
        <taxon>Orthornavirae</taxon>
        <taxon>Lenarviricota</taxon>
        <taxon>Leviviricetes</taxon>
        <taxon>Norzivirales</taxon>
        <taxon>Fiersviridae</taxon>
    </lineage>
</organism>
<reference evidence="1" key="1">
    <citation type="submission" date="2019-05" db="EMBL/GenBank/DDBJ databases">
        <title>Metatranscriptomic reconstruction reveals RNA viruses with the potential to shape carbon cycling in soil.</title>
        <authorList>
            <person name="Starr E.P."/>
            <person name="Nuccio E."/>
            <person name="Pett-Ridge J."/>
            <person name="Banfield J.F."/>
            <person name="Firestone M.K."/>
        </authorList>
    </citation>
    <scope>NUCLEOTIDE SEQUENCE</scope>
    <source>
        <strain evidence="1">H1_Rhizo_Litter_3_1390</strain>
    </source>
</reference>
<proteinExistence type="predicted"/>
<evidence type="ECO:0008006" key="2">
    <source>
        <dbReference type="Google" id="ProtNLM"/>
    </source>
</evidence>